<dbReference type="Proteomes" id="UP001214521">
    <property type="component" value="Unassembled WGS sequence"/>
</dbReference>
<gene>
    <name evidence="1" type="ORF">QEK83_000072</name>
</gene>
<evidence type="ECO:0000313" key="1">
    <source>
        <dbReference type="EMBL" id="EKT4439479.1"/>
    </source>
</evidence>
<comment type="caution">
    <text evidence="1">The sequence shown here is derived from an EMBL/GenBank/DDBJ whole genome shotgun (WGS) entry which is preliminary data.</text>
</comment>
<dbReference type="RefSeq" id="WP_182681042.1">
    <property type="nucleotide sequence ID" value="NZ_CP135602.1"/>
</dbReference>
<proteinExistence type="predicted"/>
<name>A0AAI9C7C9_STEMA</name>
<evidence type="ECO:0000313" key="2">
    <source>
        <dbReference type="Proteomes" id="UP001214521"/>
    </source>
</evidence>
<accession>A0AAI9C7C9</accession>
<organism evidence="1 2">
    <name type="scientific">Stenotrophomonas maltophilia</name>
    <name type="common">Pseudomonas maltophilia</name>
    <name type="synonym">Xanthomonas maltophilia</name>
    <dbReference type="NCBI Taxonomy" id="40324"/>
    <lineage>
        <taxon>Bacteria</taxon>
        <taxon>Pseudomonadati</taxon>
        <taxon>Pseudomonadota</taxon>
        <taxon>Gammaproteobacteria</taxon>
        <taxon>Lysobacterales</taxon>
        <taxon>Lysobacteraceae</taxon>
        <taxon>Stenotrophomonas</taxon>
        <taxon>Stenotrophomonas maltophilia group</taxon>
    </lineage>
</organism>
<dbReference type="AlphaFoldDB" id="A0AAI9C7C9"/>
<dbReference type="EMBL" id="ABLOMU010000001">
    <property type="protein sequence ID" value="EKT4439479.1"/>
    <property type="molecule type" value="Genomic_DNA"/>
</dbReference>
<protein>
    <submittedName>
        <fullName evidence="1">Uncharacterized protein</fullName>
    </submittedName>
</protein>
<reference evidence="1" key="1">
    <citation type="submission" date="2022-07" db="EMBL/GenBank/DDBJ databases">
        <authorList>
            <consortium name="Clinical and Environmental Microbiology Branch: Whole genome sequencing antimicrobial resistance pathogens in the healthcare setting"/>
        </authorList>
    </citation>
    <scope>NUCLEOTIDE SEQUENCE</scope>
    <source>
        <strain evidence="1">Stenotrophomonas_maltophilia_2021CK-00905</strain>
    </source>
</reference>
<sequence>MWYASAKETQRLLESEIVRLSAVYDKDGNAPTLEGMVDQIKELVGLNLRLKLFESKVERHREAFDNISGDYSDLEIGRQVMTNTGIAGPQSRAVLPQNMRDMIDTSIPLLNPQLCDVFLGRVRERFNFPSDSQLFVRGSWESHAVRMHSWKGDLVTFVHNETGTTHSVAANKVYLRSADRSVSLSSAMRQMCPGRHANHHPQM</sequence>